<feature type="transmembrane region" description="Helical" evidence="17">
    <location>
        <begin position="73"/>
        <end position="94"/>
    </location>
</feature>
<dbReference type="EC" id="7.6.2.3" evidence="14"/>
<feature type="domain" description="ABC transporter" evidence="18">
    <location>
        <begin position="647"/>
        <end position="872"/>
    </location>
</feature>
<name>A0A914CYF6_9BILA</name>
<evidence type="ECO:0000256" key="5">
    <source>
        <dbReference type="ARBA" id="ARBA00022475"/>
    </source>
</evidence>
<dbReference type="Gene3D" id="3.40.50.300">
    <property type="entry name" value="P-loop containing nucleotide triphosphate hydrolases"/>
    <property type="match status" value="2"/>
</dbReference>
<dbReference type="CDD" id="cd18603">
    <property type="entry name" value="ABC_6TM_MRP1_2_3_6_D2_like"/>
    <property type="match status" value="1"/>
</dbReference>
<dbReference type="WBParaSite" id="ACRNAN_scaffold1631.g27902.t1">
    <property type="protein sequence ID" value="ACRNAN_scaffold1631.g27902.t1"/>
    <property type="gene ID" value="ACRNAN_scaffold1631.g27902"/>
</dbReference>
<feature type="domain" description="ABC transmembrane type-1" evidence="19">
    <location>
        <begin position="1015"/>
        <end position="1299"/>
    </location>
</feature>
<evidence type="ECO:0000256" key="7">
    <source>
        <dbReference type="ARBA" id="ARBA00022692"/>
    </source>
</evidence>
<dbReference type="InterPro" id="IPR050173">
    <property type="entry name" value="ABC_transporter_C-like"/>
</dbReference>
<keyword evidence="13 17" id="KW-0472">Membrane</keyword>
<evidence type="ECO:0000259" key="18">
    <source>
        <dbReference type="PROSITE" id="PS50893"/>
    </source>
</evidence>
<dbReference type="SUPFAM" id="SSF90123">
    <property type="entry name" value="ABC transporter transmembrane region"/>
    <property type="match status" value="2"/>
</dbReference>
<evidence type="ECO:0000256" key="13">
    <source>
        <dbReference type="ARBA" id="ARBA00023136"/>
    </source>
</evidence>
<dbReference type="Proteomes" id="UP000887540">
    <property type="component" value="Unplaced"/>
</dbReference>
<dbReference type="CDD" id="cd03244">
    <property type="entry name" value="ABCC_MRP_domain2"/>
    <property type="match status" value="1"/>
</dbReference>
<feature type="transmembrane region" description="Helical" evidence="17">
    <location>
        <begin position="1156"/>
        <end position="1175"/>
    </location>
</feature>
<dbReference type="SMART" id="SM00382">
    <property type="entry name" value="AAA"/>
    <property type="match status" value="2"/>
</dbReference>
<evidence type="ECO:0000256" key="9">
    <source>
        <dbReference type="ARBA" id="ARBA00022741"/>
    </source>
</evidence>
<evidence type="ECO:0000256" key="16">
    <source>
        <dbReference type="SAM" id="MobiDB-lite"/>
    </source>
</evidence>
<evidence type="ECO:0000313" key="20">
    <source>
        <dbReference type="Proteomes" id="UP000887540"/>
    </source>
</evidence>
<dbReference type="InterPro" id="IPR027417">
    <property type="entry name" value="P-loop_NTPase"/>
</dbReference>
<dbReference type="FunFam" id="1.20.1560.10:FF:000001">
    <property type="entry name" value="ATP-binding cassette subfamily C member 1"/>
    <property type="match status" value="1"/>
</dbReference>
<feature type="transmembrane region" description="Helical" evidence="17">
    <location>
        <begin position="445"/>
        <end position="464"/>
    </location>
</feature>
<dbReference type="CDD" id="cd18595">
    <property type="entry name" value="ABC_6TM_MRP1_2_3_6_D1_like"/>
    <property type="match status" value="1"/>
</dbReference>
<dbReference type="SUPFAM" id="SSF52540">
    <property type="entry name" value="P-loop containing nucleoside triphosphate hydrolases"/>
    <property type="match status" value="2"/>
</dbReference>
<evidence type="ECO:0000256" key="1">
    <source>
        <dbReference type="ARBA" id="ARBA00004128"/>
    </source>
</evidence>
<reference evidence="21" key="1">
    <citation type="submission" date="2022-11" db="UniProtKB">
        <authorList>
            <consortium name="WormBaseParasite"/>
        </authorList>
    </citation>
    <scope>IDENTIFICATION</scope>
</reference>
<dbReference type="GO" id="GO:0000323">
    <property type="term" value="C:lytic vacuole"/>
    <property type="evidence" value="ECO:0007669"/>
    <property type="project" value="UniProtKB-ARBA"/>
</dbReference>
<dbReference type="PROSITE" id="PS50929">
    <property type="entry name" value="ABC_TM1F"/>
    <property type="match status" value="2"/>
</dbReference>
<dbReference type="CDD" id="cd03250">
    <property type="entry name" value="ABCC_MRP_domain1"/>
    <property type="match status" value="1"/>
</dbReference>
<keyword evidence="20" id="KW-1185">Reference proteome</keyword>
<feature type="region of interest" description="Disordered" evidence="16">
    <location>
        <begin position="948"/>
        <end position="979"/>
    </location>
</feature>
<evidence type="ECO:0000256" key="3">
    <source>
        <dbReference type="ARBA" id="ARBA00009726"/>
    </source>
</evidence>
<keyword evidence="7 17" id="KW-0812">Transmembrane</keyword>
<dbReference type="Pfam" id="PF24357">
    <property type="entry name" value="TMD0_ABC"/>
    <property type="match status" value="1"/>
</dbReference>
<accession>A0A914CYF6</accession>
<evidence type="ECO:0000256" key="6">
    <source>
        <dbReference type="ARBA" id="ARBA00022554"/>
    </source>
</evidence>
<dbReference type="FunFam" id="3.40.50.300:FF:000997">
    <property type="entry name" value="Multidrug resistance-associated protein 1"/>
    <property type="match status" value="1"/>
</dbReference>
<keyword evidence="11" id="KW-1278">Translocase</keyword>
<dbReference type="GO" id="GO:0005524">
    <property type="term" value="F:ATP binding"/>
    <property type="evidence" value="ECO:0007669"/>
    <property type="project" value="UniProtKB-KW"/>
</dbReference>
<evidence type="ECO:0000256" key="12">
    <source>
        <dbReference type="ARBA" id="ARBA00022989"/>
    </source>
</evidence>
<dbReference type="InterPro" id="IPR003439">
    <property type="entry name" value="ABC_transporter-like_ATP-bd"/>
</dbReference>
<dbReference type="PANTHER" id="PTHR24223:SF443">
    <property type="entry name" value="MULTIDRUG-RESISTANCE LIKE PROTEIN 1, ISOFORM I"/>
    <property type="match status" value="1"/>
</dbReference>
<dbReference type="FunFam" id="3.40.50.300:FF:000074">
    <property type="entry name" value="Multidrug resistance-associated protein 5 isoform 1"/>
    <property type="match status" value="1"/>
</dbReference>
<feature type="domain" description="ABC transporter" evidence="18">
    <location>
        <begin position="1337"/>
        <end position="1571"/>
    </location>
</feature>
<dbReference type="Pfam" id="PF00664">
    <property type="entry name" value="ABC_membrane"/>
    <property type="match status" value="2"/>
</dbReference>
<organism evidence="20 21">
    <name type="scientific">Acrobeloides nanus</name>
    <dbReference type="NCBI Taxonomy" id="290746"/>
    <lineage>
        <taxon>Eukaryota</taxon>
        <taxon>Metazoa</taxon>
        <taxon>Ecdysozoa</taxon>
        <taxon>Nematoda</taxon>
        <taxon>Chromadorea</taxon>
        <taxon>Rhabditida</taxon>
        <taxon>Tylenchina</taxon>
        <taxon>Cephalobomorpha</taxon>
        <taxon>Cephaloboidea</taxon>
        <taxon>Cephalobidae</taxon>
        <taxon>Acrobeloides</taxon>
    </lineage>
</organism>
<dbReference type="InterPro" id="IPR005292">
    <property type="entry name" value="MRP"/>
</dbReference>
<feature type="transmembrane region" description="Helical" evidence="17">
    <location>
        <begin position="548"/>
        <end position="577"/>
    </location>
</feature>
<dbReference type="PROSITE" id="PS00211">
    <property type="entry name" value="ABC_TRANSPORTER_1"/>
    <property type="match status" value="2"/>
</dbReference>
<keyword evidence="9" id="KW-0547">Nucleotide-binding</keyword>
<evidence type="ECO:0000256" key="10">
    <source>
        <dbReference type="ARBA" id="ARBA00022840"/>
    </source>
</evidence>
<keyword evidence="4" id="KW-0813">Transport</keyword>
<feature type="transmembrane region" description="Helical" evidence="17">
    <location>
        <begin position="366"/>
        <end position="387"/>
    </location>
</feature>
<evidence type="ECO:0000256" key="11">
    <source>
        <dbReference type="ARBA" id="ARBA00022967"/>
    </source>
</evidence>
<protein>
    <recommendedName>
        <fullName evidence="14">ABC-type glutathione-S-conjugate transporter</fullName>
        <ecNumber evidence="14">7.6.2.3</ecNumber>
    </recommendedName>
</protein>
<feature type="transmembrane region" description="Helical" evidence="17">
    <location>
        <begin position="589"/>
        <end position="614"/>
    </location>
</feature>
<comment type="subcellular location">
    <subcellularLocation>
        <location evidence="2">Cell membrane</location>
        <topology evidence="2">Multi-pass membrane protein</topology>
    </subcellularLocation>
    <subcellularLocation>
        <location evidence="1">Vacuole membrane</location>
        <topology evidence="1">Multi-pass membrane protein</topology>
    </subcellularLocation>
</comment>
<evidence type="ECO:0000256" key="4">
    <source>
        <dbReference type="ARBA" id="ARBA00022448"/>
    </source>
</evidence>
<dbReference type="PANTHER" id="PTHR24223">
    <property type="entry name" value="ATP-BINDING CASSETTE SUB-FAMILY C"/>
    <property type="match status" value="1"/>
</dbReference>
<evidence type="ECO:0000259" key="19">
    <source>
        <dbReference type="PROSITE" id="PS50929"/>
    </source>
</evidence>
<feature type="transmembrane region" description="Helical" evidence="17">
    <location>
        <begin position="175"/>
        <end position="195"/>
    </location>
</feature>
<evidence type="ECO:0000256" key="15">
    <source>
        <dbReference type="ARBA" id="ARBA00047523"/>
    </source>
</evidence>
<evidence type="ECO:0000256" key="17">
    <source>
        <dbReference type="SAM" id="Phobius"/>
    </source>
</evidence>
<feature type="transmembrane region" description="Helical" evidence="17">
    <location>
        <begin position="106"/>
        <end position="125"/>
    </location>
</feature>
<dbReference type="InterPro" id="IPR011527">
    <property type="entry name" value="ABC1_TM_dom"/>
</dbReference>
<dbReference type="PROSITE" id="PS50893">
    <property type="entry name" value="ABC_TRANSPORTER_2"/>
    <property type="match status" value="2"/>
</dbReference>
<dbReference type="GO" id="GO:0016887">
    <property type="term" value="F:ATP hydrolysis activity"/>
    <property type="evidence" value="ECO:0007669"/>
    <property type="project" value="InterPro"/>
</dbReference>
<evidence type="ECO:0000256" key="2">
    <source>
        <dbReference type="ARBA" id="ARBA00004651"/>
    </source>
</evidence>
<keyword evidence="6" id="KW-0926">Vacuole</keyword>
<keyword evidence="5" id="KW-1003">Cell membrane</keyword>
<keyword evidence="12 17" id="KW-1133">Transmembrane helix</keyword>
<dbReference type="Pfam" id="PF00005">
    <property type="entry name" value="ABC_tran"/>
    <property type="match status" value="2"/>
</dbReference>
<evidence type="ECO:0000256" key="14">
    <source>
        <dbReference type="ARBA" id="ARBA00024220"/>
    </source>
</evidence>
<feature type="transmembrane region" description="Helical" evidence="17">
    <location>
        <begin position="132"/>
        <end position="155"/>
    </location>
</feature>
<feature type="domain" description="ABC transmembrane type-1" evidence="19">
    <location>
        <begin position="339"/>
        <end position="615"/>
    </location>
</feature>
<dbReference type="NCBIfam" id="TIGR00957">
    <property type="entry name" value="MRP_assoc_pro"/>
    <property type="match status" value="1"/>
</dbReference>
<feature type="compositionally biased region" description="Basic and acidic residues" evidence="16">
    <location>
        <begin position="948"/>
        <end position="957"/>
    </location>
</feature>
<dbReference type="GO" id="GO:0005886">
    <property type="term" value="C:plasma membrane"/>
    <property type="evidence" value="ECO:0007669"/>
    <property type="project" value="UniProtKB-SubCell"/>
</dbReference>
<feature type="transmembrane region" description="Helical" evidence="17">
    <location>
        <begin position="37"/>
        <end position="57"/>
    </location>
</feature>
<dbReference type="InterPro" id="IPR003593">
    <property type="entry name" value="AAA+_ATPase"/>
</dbReference>
<feature type="transmembrane region" description="Helical" evidence="17">
    <location>
        <begin position="1010"/>
        <end position="1032"/>
    </location>
</feature>
<comment type="catalytic activity">
    <reaction evidence="15">
        <text>leukotriene C4(in) + ATP + H2O = leukotriene C4(out) + ADP + phosphate + H(+)</text>
        <dbReference type="Rhea" id="RHEA:38963"/>
        <dbReference type="ChEBI" id="CHEBI:15377"/>
        <dbReference type="ChEBI" id="CHEBI:15378"/>
        <dbReference type="ChEBI" id="CHEBI:30616"/>
        <dbReference type="ChEBI" id="CHEBI:43474"/>
        <dbReference type="ChEBI" id="CHEBI:57973"/>
        <dbReference type="ChEBI" id="CHEBI:456216"/>
    </reaction>
    <physiologicalReaction direction="left-to-right" evidence="15">
        <dbReference type="Rhea" id="RHEA:38964"/>
    </physiologicalReaction>
</comment>
<sequence>MFLLQLFCDDEQILLTPSDNLTSNVVPHISECYQHTILVLIPCIFLCLFLPIILYALHKTKNGPLKKCSSISYRLIFCGVLIADVGILLAHGLYQSTILAIKIPSYHVYGPGLLLTSLILAFNLLNACRKYGLVASGVLFNFWLLLTVCGFPEFRHKLDMVLNGSETQDFDNIRFILYMIYYPIVVLELILSCFADTPENFKIQKKTCPELFVSFLNQVTFWWFTPLAIVGNRRPLVMDDLWDLNSRDRSKHLLPKFEAIWKKHLASFYKSKKKTSEKVGDKIKLEQNGHAKDTDKLQDHQEIGETPKKKEKEKPAPSVLWPLFRTFQWPFLGGAMYKLIFDLLQFISPQLLSALISFMQDKTKPLWMGVAIAAMMFATALVQSMVLHQYFHTMFRLGMYIRSVLTSMVYKKALVLSNKSRKNRTVGEIVNLMSVDIQRFQDSTFFVNLFWSSPLQVLLAIYFLYKLLGISVFAGLVVLVGLIPINSLISNKMRSCQTEQMKYKDERIKLMSDVLNGIKILKLYAWEASIQKQILNIRKKELKVLKKLAYLQSVMTLMWSCAPFLVAVSTFGVYVTIDPENNILTPQITFVALSLFNILRFPLAVFGMVFGMTIQLQVSNKRVKTFLAEEEIEEMPSNETAPQEDAVSMKNGCFSWDQNSTQTLSDINLNIQKGSLVAIVGRIGSGKSSLLSALLGEMHRNDGFVSLRGRVAYVPQQAWIQNLSLKSNILFNQEFDEKLYRKVLEACSLAQDLESLPAGDATEIGEKGINLSGGQKQRVSLARALYSESDIYLLDDSLAAVDAHVGKSIFENVISSQTGLLKNKTRIFVTHGLHFLKHCDQIIVMKDGRISESGTYEGLIKSSGDFSEILEDFLMEEAKNKGRDSSIGEEEVEQVLADLEKVDPSKKDHFKRQISQLSDIISIDRTAPPTVRPDTKFDRSISTISREHVKSDSELKVSKKPSLKPIPSDNSSENEKNGEKAKLIEKEGVETGKVKFIVYMAYIRAIGFKIAVTFLLVYIMGSSMGICGNLWLANWSDHAKEIQMRNETDSSETRFRLGVYTALGLGQVLFVTSAAIIMALGMVYASSILHENMLSNILRSPMSFFDVTPIGRILNRFSKDVDGVDTAIPRSLISFVQTAIASIEILLVIAWATPAFLFAIGPLIFIYLAVLRFYVSTSRQLKRLESTSRSPIYSHFQESIQGASSIRAYNCADRFLLESQNRVDNNLLSYYPSIVANRWLAVRLELVGNMIVLSSALSAVLFRDGGSITAGLAGLAVSYALNITQTLNWAVRMTSELETNIVAVERIKEYSETPTEAELETHPSLNLPKDWPSKGVIDFDHLQIRYRPELDLVLKGLTAHIHEKEKVGIIGRTGAGKSSLTLALFRIVEPAGGTIHIDNFDITKIGLNDLRSRLTIVPQDPVLFTGTLRMNLDPFDRYDDSKIWHVLNLTHMDSFVETLPERLEHKITEGGENLSVGQRQLICLARALLRKSKILVLDEAAASVDMETDQLIQRTIKEQFADCTVLTIAHRLHSVIESDRLMVLDTGNVREFDSPKSLLDNHNSLFYSMALDAGIVSK</sequence>
<dbReference type="FunFam" id="1.20.1560.10:FF:000020">
    <property type="entry name" value="ABC metal ion transporter"/>
    <property type="match status" value="1"/>
</dbReference>
<feature type="transmembrane region" description="Helical" evidence="17">
    <location>
        <begin position="1059"/>
        <end position="1085"/>
    </location>
</feature>
<feature type="transmembrane region" description="Helical" evidence="17">
    <location>
        <begin position="470"/>
        <end position="489"/>
    </location>
</feature>
<evidence type="ECO:0000256" key="8">
    <source>
        <dbReference type="ARBA" id="ARBA00022737"/>
    </source>
</evidence>
<feature type="region of interest" description="Disordered" evidence="16">
    <location>
        <begin position="290"/>
        <end position="314"/>
    </location>
</feature>
<dbReference type="InterPro" id="IPR056227">
    <property type="entry name" value="TMD0_ABC"/>
</dbReference>
<evidence type="ECO:0000313" key="21">
    <source>
        <dbReference type="WBParaSite" id="ACRNAN_scaffold1631.g27902.t1"/>
    </source>
</evidence>
<dbReference type="GO" id="GO:0005774">
    <property type="term" value="C:vacuolar membrane"/>
    <property type="evidence" value="ECO:0007669"/>
    <property type="project" value="UniProtKB-SubCell"/>
</dbReference>
<dbReference type="GO" id="GO:0015431">
    <property type="term" value="F:ABC-type glutathione S-conjugate transporter activity"/>
    <property type="evidence" value="ECO:0007669"/>
    <property type="project" value="UniProtKB-EC"/>
</dbReference>
<keyword evidence="8" id="KW-0677">Repeat</keyword>
<dbReference type="InterPro" id="IPR036640">
    <property type="entry name" value="ABC1_TM_sf"/>
</dbReference>
<keyword evidence="10" id="KW-0067">ATP-binding</keyword>
<dbReference type="InterPro" id="IPR017871">
    <property type="entry name" value="ABC_transporter-like_CS"/>
</dbReference>
<comment type="similarity">
    <text evidence="3">Belongs to the ABC transporter superfamily. ABCC family. Conjugate transporter (TC 3.A.1.208) subfamily.</text>
</comment>
<proteinExistence type="inferred from homology"/>
<dbReference type="Gene3D" id="1.20.1560.10">
    <property type="entry name" value="ABC transporter type 1, transmembrane domain"/>
    <property type="match status" value="2"/>
</dbReference>